<dbReference type="OrthoDB" id="5240333at2"/>
<evidence type="ECO:0000256" key="5">
    <source>
        <dbReference type="PIRSR" id="PIRSR001227-2"/>
    </source>
</evidence>
<reference evidence="7 8" key="1">
    <citation type="submission" date="2016-10" db="EMBL/GenBank/DDBJ databases">
        <authorList>
            <person name="de Groot N.N."/>
        </authorList>
    </citation>
    <scope>NUCLEOTIDE SEQUENCE [LARGE SCALE GENOMIC DNA]</scope>
    <source>
        <strain evidence="7 8">DSM 21800</strain>
    </source>
</reference>
<evidence type="ECO:0000256" key="2">
    <source>
        <dbReference type="ARBA" id="ARBA00022801"/>
    </source>
</evidence>
<keyword evidence="3" id="KW-0865">Zymogen</keyword>
<dbReference type="InterPro" id="IPR029055">
    <property type="entry name" value="Ntn_hydrolases_N"/>
</dbReference>
<comment type="similarity">
    <text evidence="1">Belongs to the peptidase S45 family.</text>
</comment>
<dbReference type="Pfam" id="PF01804">
    <property type="entry name" value="Penicil_amidase"/>
    <property type="match status" value="1"/>
</dbReference>
<dbReference type="EMBL" id="LT629772">
    <property type="protein sequence ID" value="SDS32963.1"/>
    <property type="molecule type" value="Genomic_DNA"/>
</dbReference>
<keyword evidence="2" id="KW-0378">Hydrolase</keyword>
<dbReference type="STRING" id="630515.SAMN04489812_1583"/>
<dbReference type="GO" id="GO:0046872">
    <property type="term" value="F:metal ion binding"/>
    <property type="evidence" value="ECO:0007669"/>
    <property type="project" value="UniProtKB-KW"/>
</dbReference>
<feature type="signal peptide" evidence="6">
    <location>
        <begin position="1"/>
        <end position="19"/>
    </location>
</feature>
<proteinExistence type="inferred from homology"/>
<dbReference type="InterPro" id="IPR002692">
    <property type="entry name" value="S45"/>
</dbReference>
<dbReference type="InterPro" id="IPR023343">
    <property type="entry name" value="Penicillin_amidase_dom1"/>
</dbReference>
<feature type="binding site" evidence="5">
    <location>
        <position position="190"/>
    </location>
    <ligand>
        <name>Ca(2+)</name>
        <dbReference type="ChEBI" id="CHEBI:29108"/>
    </ligand>
</feature>
<evidence type="ECO:0000313" key="7">
    <source>
        <dbReference type="EMBL" id="SDS32963.1"/>
    </source>
</evidence>
<name>A0A1H1RBA7_9ACTN</name>
<dbReference type="Proteomes" id="UP000199103">
    <property type="component" value="Chromosome I"/>
</dbReference>
<dbReference type="AlphaFoldDB" id="A0A1H1RBA7"/>
<evidence type="ECO:0000256" key="1">
    <source>
        <dbReference type="ARBA" id="ARBA00006586"/>
    </source>
</evidence>
<keyword evidence="5" id="KW-0479">Metal-binding</keyword>
<dbReference type="InterPro" id="IPR014395">
    <property type="entry name" value="Pen/GL7ACA/AHL_acylase"/>
</dbReference>
<dbReference type="InterPro" id="IPR043147">
    <property type="entry name" value="Penicillin_amidase_A-knob"/>
</dbReference>
<dbReference type="Gene3D" id="3.60.20.10">
    <property type="entry name" value="Glutamine Phosphoribosylpyrophosphate, subunit 1, domain 1"/>
    <property type="match status" value="1"/>
</dbReference>
<protein>
    <submittedName>
        <fullName evidence="7">Penicillin amidase</fullName>
    </submittedName>
</protein>
<evidence type="ECO:0000313" key="8">
    <source>
        <dbReference type="Proteomes" id="UP000199103"/>
    </source>
</evidence>
<sequence length="830" mass="91119">MLFVIFVLVLIIGALSSLAVTTVRSSFPEQDGTESVPGLNSPVQVVRNASGVADIYADNAEDLFAAQGYVHAQDRFWEMDFRRHVTAGRLSELFGPSQLKTDEVIRTLGWRRVAEQELPMLSSATRRYLDAYADGVNAYLRSQSRSALSLEYNVLGLTGLDYRPEPWTAVDSIAWLKAMAWDLSSNKDDEIERALLSSRFSKSQIAELFPGYDLDHYRPIVGAGKVAGGSFDPGAKAASGRPPVAGPGQQAALTRAAGALDAIPDLIGQGGAGGGIGSNSWVVSGDRTTTGKAMLSNDPHLALSIPSIFEQIGLHCRTVSASCPFDVSGYSFSGMPGVIIGHNREISWGLTTSYVDVEDLYTEQIRDGKARVGNDWQPLTTRVEEIAVKGEAQPRRITVRESRHGPLLSDVDDQFRKVGRVSGTTYAVALSWTALRPSNTMDAIFALDRATDFAEFRSAARQLHAPSQNLIYADRSGNIGYQLPGDIPIRGRGDGSVPVPGWDRRYDWKSMIDFAALPYSYNPPSGYIVAANQPIVSEDYPYPLSAGESYGWRSQQLAKRITAAGKIDPDTAADLFTDDHVPYADALLPALTDVTISDRWISQGQDVLRAWDRRDSKDSAGAAYFNVVIKNLLKATFDDQLPAELRPSSGDRWYAVLAELLKHPKSVWWDDVRTKDVVETRDDILVTAQTEARKDITALMARDPDRWQWGKLHRITVKHQAFGEIGGIGRLFNRGDIPAAGGPAVVNAMAFDDRSSFAVTNGPTMRMLINWADLDNSRWINQSGNSGHAYHRNYADQLPLWADGRLLPFRFSRAAVHRNATATLTLRPVT</sequence>
<gene>
    <name evidence="7" type="ORF">SAMN04489812_1583</name>
</gene>
<evidence type="ECO:0000256" key="3">
    <source>
        <dbReference type="ARBA" id="ARBA00023145"/>
    </source>
</evidence>
<dbReference type="Gene3D" id="2.30.120.10">
    <property type="match status" value="1"/>
</dbReference>
<dbReference type="Gene3D" id="1.10.439.10">
    <property type="entry name" value="Penicillin Amidohydrolase, domain 1"/>
    <property type="match status" value="1"/>
</dbReference>
<keyword evidence="8" id="KW-1185">Reference proteome</keyword>
<dbReference type="InterPro" id="IPR043146">
    <property type="entry name" value="Penicillin_amidase_N_B-knob"/>
</dbReference>
<feature type="active site" description="Nucleophile" evidence="4">
    <location>
        <position position="278"/>
    </location>
</feature>
<dbReference type="Gene3D" id="1.10.1400.10">
    <property type="match status" value="1"/>
</dbReference>
<accession>A0A1H1RBA7</accession>
<comment type="cofactor">
    <cofactor evidence="5">
        <name>Ca(2+)</name>
        <dbReference type="ChEBI" id="CHEBI:29108"/>
    </cofactor>
    <text evidence="5">Binds 1 Ca(2+) ion per dimer.</text>
</comment>
<evidence type="ECO:0000256" key="4">
    <source>
        <dbReference type="PIRSR" id="PIRSR001227-1"/>
    </source>
</evidence>
<dbReference type="PANTHER" id="PTHR34218">
    <property type="entry name" value="PEPTIDASE S45 PENICILLIN AMIDASE"/>
    <property type="match status" value="1"/>
</dbReference>
<evidence type="ECO:0000256" key="6">
    <source>
        <dbReference type="SAM" id="SignalP"/>
    </source>
</evidence>
<feature type="binding site" evidence="5">
    <location>
        <position position="359"/>
    </location>
    <ligand>
        <name>Ca(2+)</name>
        <dbReference type="ChEBI" id="CHEBI:29108"/>
    </ligand>
</feature>
<dbReference type="PANTHER" id="PTHR34218:SF4">
    <property type="entry name" value="ACYL-HOMOSERINE LACTONE ACYLASE QUIP"/>
    <property type="match status" value="1"/>
</dbReference>
<dbReference type="GO" id="GO:0017000">
    <property type="term" value="P:antibiotic biosynthetic process"/>
    <property type="evidence" value="ECO:0007669"/>
    <property type="project" value="InterPro"/>
</dbReference>
<feature type="binding site" evidence="5">
    <location>
        <position position="356"/>
    </location>
    <ligand>
        <name>Ca(2+)</name>
        <dbReference type="ChEBI" id="CHEBI:29108"/>
    </ligand>
</feature>
<organism evidence="7 8">
    <name type="scientific">Microlunatus soli</name>
    <dbReference type="NCBI Taxonomy" id="630515"/>
    <lineage>
        <taxon>Bacteria</taxon>
        <taxon>Bacillati</taxon>
        <taxon>Actinomycetota</taxon>
        <taxon>Actinomycetes</taxon>
        <taxon>Propionibacteriales</taxon>
        <taxon>Propionibacteriaceae</taxon>
        <taxon>Microlunatus</taxon>
    </lineage>
</organism>
<dbReference type="PIRSF" id="PIRSF001227">
    <property type="entry name" value="Pen_acylase"/>
    <property type="match status" value="1"/>
</dbReference>
<keyword evidence="5" id="KW-0106">Calcium</keyword>
<keyword evidence="6" id="KW-0732">Signal</keyword>
<dbReference type="SUPFAM" id="SSF56235">
    <property type="entry name" value="N-terminal nucleophile aminohydrolases (Ntn hydrolases)"/>
    <property type="match status" value="1"/>
</dbReference>
<feature type="chain" id="PRO_5038807004" evidence="6">
    <location>
        <begin position="20"/>
        <end position="830"/>
    </location>
</feature>
<dbReference type="GO" id="GO:0016811">
    <property type="term" value="F:hydrolase activity, acting on carbon-nitrogen (but not peptide) bonds, in linear amides"/>
    <property type="evidence" value="ECO:0007669"/>
    <property type="project" value="InterPro"/>
</dbReference>
<dbReference type="CDD" id="cd03747">
    <property type="entry name" value="Ntn_PGA_like"/>
    <property type="match status" value="1"/>
</dbReference>